<dbReference type="InterPro" id="IPR002816">
    <property type="entry name" value="TraB/PrgY/GumN_fam"/>
</dbReference>
<dbReference type="AlphaFoldDB" id="A0A066UPS7"/>
<organism evidence="2 3">
    <name type="scientific">Vibrio fortis</name>
    <dbReference type="NCBI Taxonomy" id="212667"/>
    <lineage>
        <taxon>Bacteria</taxon>
        <taxon>Pseudomonadati</taxon>
        <taxon>Pseudomonadota</taxon>
        <taxon>Gammaproteobacteria</taxon>
        <taxon>Vibrionales</taxon>
        <taxon>Vibrionaceae</taxon>
        <taxon>Vibrio</taxon>
    </lineage>
</organism>
<dbReference type="Pfam" id="PF01963">
    <property type="entry name" value="TraB_PrgY_gumN"/>
    <property type="match status" value="1"/>
</dbReference>
<dbReference type="InterPro" id="IPR047111">
    <property type="entry name" value="YbaP-like"/>
</dbReference>
<dbReference type="EMBL" id="JFFR01000006">
    <property type="protein sequence ID" value="KDN29461.1"/>
    <property type="molecule type" value="Genomic_DNA"/>
</dbReference>
<keyword evidence="1" id="KW-0732">Signal</keyword>
<evidence type="ECO:0000256" key="1">
    <source>
        <dbReference type="SAM" id="SignalP"/>
    </source>
</evidence>
<feature type="chain" id="PRO_5001627394" evidence="1">
    <location>
        <begin position="21"/>
        <end position="289"/>
    </location>
</feature>
<comment type="caution">
    <text evidence="2">The sequence shown here is derived from an EMBL/GenBank/DDBJ whole genome shotgun (WGS) entry which is preliminary data.</text>
</comment>
<protein>
    <submittedName>
        <fullName evidence="2">Polysaccharide biosynthesis protein GumN</fullName>
    </submittedName>
</protein>
<name>A0A066UPS7_9VIBR</name>
<sequence length="289" mass="31850">MRQILSFIVLFCTACSTAMAEPLFWQAKKGQLEFIIFGSVHAGDKSMYPLPEPINDALKRSDGLILEADLKQSGGLKYPSTTITTADVLDDSQEAQFKQIAKSLNLPHQQLLLSPPWASALTVQMKQFEQLGYLPQFGVDAHIAALAEKLDKPLITLESLQFQIDLIAQGKEGGKDLLLSSIEEFDETGKATRCLIDSWKAGDKKNLEHIAELAAMSPELTAAFLTDRNLDWADKLSSNNWKLKQEATYLVVVGAMHLIGEQSLIDLLKAHGFGIAQLSKSEQAQCSME</sequence>
<dbReference type="PANTHER" id="PTHR40590:SF1">
    <property type="entry name" value="CYTOPLASMIC PROTEIN"/>
    <property type="match status" value="1"/>
</dbReference>
<gene>
    <name evidence="2" type="ORF">VFDL14_07930</name>
</gene>
<feature type="signal peptide" evidence="1">
    <location>
        <begin position="1"/>
        <end position="20"/>
    </location>
</feature>
<reference evidence="2 3" key="1">
    <citation type="submission" date="2014-02" db="EMBL/GenBank/DDBJ databases">
        <title>Vibrio fortis Dalian14 Genome Sequencing.</title>
        <authorList>
            <person name="Wang Y."/>
            <person name="Song L."/>
            <person name="Liu G."/>
            <person name="Ding J."/>
        </authorList>
    </citation>
    <scope>NUCLEOTIDE SEQUENCE [LARGE SCALE GENOMIC DNA]</scope>
    <source>
        <strain evidence="2 3">Dalian14</strain>
    </source>
</reference>
<dbReference type="Proteomes" id="UP000027219">
    <property type="component" value="Unassembled WGS sequence"/>
</dbReference>
<dbReference type="PANTHER" id="PTHR40590">
    <property type="entry name" value="CYTOPLASMIC PROTEIN-RELATED"/>
    <property type="match status" value="1"/>
</dbReference>
<dbReference type="CDD" id="cd14789">
    <property type="entry name" value="Tiki"/>
    <property type="match status" value="1"/>
</dbReference>
<accession>A0A066UPS7</accession>
<proteinExistence type="predicted"/>
<keyword evidence="3" id="KW-1185">Reference proteome</keyword>
<evidence type="ECO:0000313" key="2">
    <source>
        <dbReference type="EMBL" id="KDN29461.1"/>
    </source>
</evidence>
<evidence type="ECO:0000313" key="3">
    <source>
        <dbReference type="Proteomes" id="UP000027219"/>
    </source>
</evidence>
<dbReference type="RefSeq" id="WP_032550080.1">
    <property type="nucleotide sequence ID" value="NZ_JFFR01000006.1"/>
</dbReference>